<evidence type="ECO:0000256" key="18">
    <source>
        <dbReference type="ARBA" id="ARBA00082489"/>
    </source>
</evidence>
<feature type="transmembrane region" description="Helical" evidence="19">
    <location>
        <begin position="84"/>
        <end position="107"/>
    </location>
</feature>
<keyword evidence="10" id="KW-0675">Receptor</keyword>
<keyword evidence="7 19" id="KW-1133">Transmembrane helix</keyword>
<keyword evidence="9 19" id="KW-0472">Membrane</keyword>
<dbReference type="GO" id="GO:0038022">
    <property type="term" value="F:G protein-coupled olfactory receptor activity"/>
    <property type="evidence" value="ECO:0007669"/>
    <property type="project" value="TreeGrafter"/>
</dbReference>
<evidence type="ECO:0000256" key="19">
    <source>
        <dbReference type="SAM" id="Phobius"/>
    </source>
</evidence>
<evidence type="ECO:0000256" key="9">
    <source>
        <dbReference type="ARBA" id="ARBA00023136"/>
    </source>
</evidence>
<evidence type="ECO:0000256" key="10">
    <source>
        <dbReference type="ARBA" id="ARBA00023170"/>
    </source>
</evidence>
<keyword evidence="4" id="KW-0716">Sensory transduction</keyword>
<dbReference type="Gene3D" id="1.20.1070.10">
    <property type="entry name" value="Rhodopsin 7-helix transmembrane proteins"/>
    <property type="match status" value="1"/>
</dbReference>
<feature type="transmembrane region" description="Helical" evidence="19">
    <location>
        <begin position="192"/>
        <end position="218"/>
    </location>
</feature>
<keyword evidence="2" id="KW-1003">Cell membrane</keyword>
<gene>
    <name evidence="20" type="ORF">CAMP_LOCUS9873</name>
</gene>
<evidence type="ECO:0000256" key="17">
    <source>
        <dbReference type="ARBA" id="ARBA00078653"/>
    </source>
</evidence>
<keyword evidence="3" id="KW-0145">Chemotaxis</keyword>
<dbReference type="GO" id="GO:0042048">
    <property type="term" value="P:olfactory behavior"/>
    <property type="evidence" value="ECO:0007669"/>
    <property type="project" value="TreeGrafter"/>
</dbReference>
<dbReference type="EMBL" id="CANHGI010000004">
    <property type="protein sequence ID" value="CAI5447236.1"/>
    <property type="molecule type" value="Genomic_DNA"/>
</dbReference>
<evidence type="ECO:0000256" key="15">
    <source>
        <dbReference type="ARBA" id="ARBA00064300"/>
    </source>
</evidence>
<proteinExistence type="inferred from homology"/>
<comment type="subcellular location">
    <subcellularLocation>
        <location evidence="1">Cell projection</location>
        <location evidence="1">Cilium membrane</location>
        <topology evidence="1">Multi-pass membrane protein</topology>
    </subcellularLocation>
</comment>
<feature type="transmembrane region" description="Helical" evidence="19">
    <location>
        <begin position="6"/>
        <end position="26"/>
    </location>
</feature>
<evidence type="ECO:0000256" key="11">
    <source>
        <dbReference type="ARBA" id="ARBA00023180"/>
    </source>
</evidence>
<keyword evidence="5 19" id="KW-0812">Transmembrane</keyword>
<dbReference type="SUPFAM" id="SSF81321">
    <property type="entry name" value="Family A G protein-coupled receptor-like"/>
    <property type="match status" value="1"/>
</dbReference>
<comment type="caution">
    <text evidence="20">The sequence shown here is derived from an EMBL/GenBank/DDBJ whole genome shotgun (WGS) entry which is preliminary data.</text>
</comment>
<evidence type="ECO:0000256" key="6">
    <source>
        <dbReference type="ARBA" id="ARBA00022725"/>
    </source>
</evidence>
<dbReference type="PANTHER" id="PTHR22943">
    <property type="entry name" value="7-TRANSMEMBRANE DOMAIN RECEPTOR C.ELEGANS"/>
    <property type="match status" value="1"/>
</dbReference>
<evidence type="ECO:0000256" key="7">
    <source>
        <dbReference type="ARBA" id="ARBA00022989"/>
    </source>
</evidence>
<reference evidence="20" key="1">
    <citation type="submission" date="2022-11" db="EMBL/GenBank/DDBJ databases">
        <authorList>
            <person name="Kikuchi T."/>
        </authorList>
    </citation>
    <scope>NUCLEOTIDE SEQUENCE</scope>
    <source>
        <strain evidence="20">PS1010</strain>
    </source>
</reference>
<comment type="similarity">
    <text evidence="14">Belongs to the nematode receptor-like protein str family.</text>
</comment>
<evidence type="ECO:0000256" key="13">
    <source>
        <dbReference type="ARBA" id="ARBA00054965"/>
    </source>
</evidence>
<dbReference type="AlphaFoldDB" id="A0A9P1N483"/>
<dbReference type="PANTHER" id="PTHR22943:SF248">
    <property type="entry name" value="SEVEN TM RECEPTOR"/>
    <property type="match status" value="1"/>
</dbReference>
<keyword evidence="12" id="KW-0966">Cell projection</keyword>
<evidence type="ECO:0000256" key="2">
    <source>
        <dbReference type="ARBA" id="ARBA00022475"/>
    </source>
</evidence>
<feature type="transmembrane region" description="Helical" evidence="19">
    <location>
        <begin position="276"/>
        <end position="297"/>
    </location>
</feature>
<keyword evidence="8" id="KW-0969">Cilium</keyword>
<accession>A0A9P1N483</accession>
<organism evidence="20 21">
    <name type="scientific">Caenorhabditis angaria</name>
    <dbReference type="NCBI Taxonomy" id="860376"/>
    <lineage>
        <taxon>Eukaryota</taxon>
        <taxon>Metazoa</taxon>
        <taxon>Ecdysozoa</taxon>
        <taxon>Nematoda</taxon>
        <taxon>Chromadorea</taxon>
        <taxon>Rhabditida</taxon>
        <taxon>Rhabditina</taxon>
        <taxon>Rhabditomorpha</taxon>
        <taxon>Rhabditoidea</taxon>
        <taxon>Rhabditidae</taxon>
        <taxon>Peloderinae</taxon>
        <taxon>Caenorhabditis</taxon>
    </lineage>
</organism>
<feature type="transmembrane region" description="Helical" evidence="19">
    <location>
        <begin position="38"/>
        <end position="64"/>
    </location>
</feature>
<keyword evidence="21" id="KW-1185">Reference proteome</keyword>
<comment type="function">
    <text evidence="13">An odorant receptor which affects chemotaxis to the volatile odorant diacetyl. Specifies AWA neuronal cell fate via the odr-7 pathway.</text>
</comment>
<feature type="transmembrane region" description="Helical" evidence="19">
    <location>
        <begin position="239"/>
        <end position="264"/>
    </location>
</feature>
<evidence type="ECO:0000256" key="8">
    <source>
        <dbReference type="ARBA" id="ARBA00023069"/>
    </source>
</evidence>
<comment type="subunit">
    <text evidence="15">Interacts with odr-4.</text>
</comment>
<sequence length="337" mass="39001">MQSAFQIFSSIISILSNSILLLLICYKSPKKLGSYKYLMMFFTIHSMFFSLMEVTTRVHVLSYGTCFLVFMNRQGSIFPYEIDMMFLCIICGCCGVTMYISAIHFIFRYWAIERKGRLRYFKGYRLIFWLMIPILIGFIWGISVYLGLSVDETTVAYMRSSMKMGYGYEMEDLVLVGAFYYSPNKIVFYRNLAGMLVVALIMTSSAIIIIYCGVRIFRKIRKLHKKGSARVTKRLQTQLYKALVVQTILPVSLVFFPLALFFFLPLLHIDIGMYSQIANFTVAIYPTLEPLPLLIIIDDYRNGFCRFLHIETIIVKKPRVRLSQIQPEIPTISGTTN</sequence>
<dbReference type="FunFam" id="1.20.1070.10:FF:000128">
    <property type="entry name" value="Seven TM Receptor"/>
    <property type="match status" value="1"/>
</dbReference>
<evidence type="ECO:0000256" key="14">
    <source>
        <dbReference type="ARBA" id="ARBA00061678"/>
    </source>
</evidence>
<evidence type="ECO:0000256" key="3">
    <source>
        <dbReference type="ARBA" id="ARBA00022500"/>
    </source>
</evidence>
<keyword evidence="11" id="KW-0325">Glycoprotein</keyword>
<feature type="transmembrane region" description="Helical" evidence="19">
    <location>
        <begin position="127"/>
        <end position="148"/>
    </location>
</feature>
<dbReference type="GO" id="GO:0060170">
    <property type="term" value="C:ciliary membrane"/>
    <property type="evidence" value="ECO:0007669"/>
    <property type="project" value="UniProtKB-SubCell"/>
</dbReference>
<evidence type="ECO:0000256" key="4">
    <source>
        <dbReference type="ARBA" id="ARBA00022606"/>
    </source>
</evidence>
<dbReference type="Pfam" id="PF10326">
    <property type="entry name" value="7TM_GPCR_Str"/>
    <property type="match status" value="1"/>
</dbReference>
<protein>
    <recommendedName>
        <fullName evidence="16">Serpentine receptor class r-10</fullName>
    </recommendedName>
    <alternativeName>
        <fullName evidence="17">Odorant response abnormal protein 10</fullName>
    </alternativeName>
    <alternativeName>
        <fullName evidence="18">Olfactory receptor 10</fullName>
    </alternativeName>
</protein>
<dbReference type="InterPro" id="IPR019428">
    <property type="entry name" value="7TM_GPCR_serpentine_rcpt_Str"/>
</dbReference>
<dbReference type="OrthoDB" id="2101615at2759"/>
<evidence type="ECO:0000256" key="5">
    <source>
        <dbReference type="ARBA" id="ARBA00022692"/>
    </source>
</evidence>
<dbReference type="GO" id="GO:0006935">
    <property type="term" value="P:chemotaxis"/>
    <property type="evidence" value="ECO:0007669"/>
    <property type="project" value="UniProtKB-KW"/>
</dbReference>
<evidence type="ECO:0000256" key="16">
    <source>
        <dbReference type="ARBA" id="ARBA00067967"/>
    </source>
</evidence>
<dbReference type="Proteomes" id="UP001152747">
    <property type="component" value="Unassembled WGS sequence"/>
</dbReference>
<evidence type="ECO:0000313" key="21">
    <source>
        <dbReference type="Proteomes" id="UP001152747"/>
    </source>
</evidence>
<evidence type="ECO:0000256" key="12">
    <source>
        <dbReference type="ARBA" id="ARBA00023273"/>
    </source>
</evidence>
<name>A0A9P1N483_9PELO</name>
<evidence type="ECO:0000256" key="1">
    <source>
        <dbReference type="ARBA" id="ARBA00004272"/>
    </source>
</evidence>
<evidence type="ECO:0000313" key="20">
    <source>
        <dbReference type="EMBL" id="CAI5447236.1"/>
    </source>
</evidence>
<keyword evidence="6" id="KW-0552">Olfaction</keyword>